<keyword evidence="3" id="KW-1185">Reference proteome</keyword>
<evidence type="ECO:0000256" key="1">
    <source>
        <dbReference type="SAM" id="MobiDB-lite"/>
    </source>
</evidence>
<evidence type="ECO:0008006" key="4">
    <source>
        <dbReference type="Google" id="ProtNLM"/>
    </source>
</evidence>
<feature type="compositionally biased region" description="Polar residues" evidence="1">
    <location>
        <begin position="106"/>
        <end position="125"/>
    </location>
</feature>
<dbReference type="Pfam" id="PF09962">
    <property type="entry name" value="DUF2196"/>
    <property type="match status" value="1"/>
</dbReference>
<evidence type="ECO:0000313" key="3">
    <source>
        <dbReference type="Proteomes" id="UP000054321"/>
    </source>
</evidence>
<sequence>MQRPRNRQGRPPRQANGARGGYRGGSQNLQGLSRSVPTTGQVCAGAFVSIVLKIDQPTGREVQGIVADVLTNGDHPRGIKVRLTDGRVGRVQRMVTEEEARAGSAGLSNLGRNGETLLNDQDTPGPSSPVRPRSHRNVRGQDELEVPASSYSLEAFLPVGHPLRAAPSNTVPLDSVTTTGVSSTQVCLVCGQFEGDEIAVSHHVASHFD</sequence>
<dbReference type="InParanoid" id="A0A0C3HIS1"/>
<evidence type="ECO:0000313" key="2">
    <source>
        <dbReference type="EMBL" id="KIN08091.1"/>
    </source>
</evidence>
<dbReference type="HOGENOM" id="CLU_085124_0_0_1"/>
<dbReference type="EMBL" id="KN832870">
    <property type="protein sequence ID" value="KIN08091.1"/>
    <property type="molecule type" value="Genomic_DNA"/>
</dbReference>
<protein>
    <recommendedName>
        <fullName evidence="4">UBZ4-type domain-containing protein</fullName>
    </recommendedName>
</protein>
<organism evidence="2 3">
    <name type="scientific">Oidiodendron maius (strain Zn)</name>
    <dbReference type="NCBI Taxonomy" id="913774"/>
    <lineage>
        <taxon>Eukaryota</taxon>
        <taxon>Fungi</taxon>
        <taxon>Dikarya</taxon>
        <taxon>Ascomycota</taxon>
        <taxon>Pezizomycotina</taxon>
        <taxon>Leotiomycetes</taxon>
        <taxon>Leotiomycetes incertae sedis</taxon>
        <taxon>Myxotrichaceae</taxon>
        <taxon>Oidiodendron</taxon>
    </lineage>
</organism>
<dbReference type="AlphaFoldDB" id="A0A0C3HIS1"/>
<dbReference type="InterPro" id="IPR019240">
    <property type="entry name" value="DUF2196"/>
</dbReference>
<feature type="region of interest" description="Disordered" evidence="1">
    <location>
        <begin position="1"/>
        <end position="33"/>
    </location>
</feature>
<proteinExistence type="predicted"/>
<feature type="region of interest" description="Disordered" evidence="1">
    <location>
        <begin position="98"/>
        <end position="143"/>
    </location>
</feature>
<dbReference type="Proteomes" id="UP000054321">
    <property type="component" value="Unassembled WGS sequence"/>
</dbReference>
<feature type="compositionally biased region" description="Basic residues" evidence="1">
    <location>
        <begin position="1"/>
        <end position="10"/>
    </location>
</feature>
<dbReference type="PANTHER" id="PTHR40069:SF1">
    <property type="entry name" value="YWBE PROTEIN"/>
    <property type="match status" value="1"/>
</dbReference>
<name>A0A0C3HIS1_OIDMZ</name>
<dbReference type="PANTHER" id="PTHR40069">
    <property type="entry name" value="YWBE PROTEIN"/>
    <property type="match status" value="1"/>
</dbReference>
<gene>
    <name evidence="2" type="ORF">OIDMADRAFT_47967</name>
</gene>
<reference evidence="3" key="2">
    <citation type="submission" date="2015-01" db="EMBL/GenBank/DDBJ databases">
        <title>Evolutionary Origins and Diversification of the Mycorrhizal Mutualists.</title>
        <authorList>
            <consortium name="DOE Joint Genome Institute"/>
            <consortium name="Mycorrhizal Genomics Consortium"/>
            <person name="Kohler A."/>
            <person name="Kuo A."/>
            <person name="Nagy L.G."/>
            <person name="Floudas D."/>
            <person name="Copeland A."/>
            <person name="Barry K.W."/>
            <person name="Cichocki N."/>
            <person name="Veneault-Fourrey C."/>
            <person name="LaButti K."/>
            <person name="Lindquist E.A."/>
            <person name="Lipzen A."/>
            <person name="Lundell T."/>
            <person name="Morin E."/>
            <person name="Murat C."/>
            <person name="Riley R."/>
            <person name="Ohm R."/>
            <person name="Sun H."/>
            <person name="Tunlid A."/>
            <person name="Henrissat B."/>
            <person name="Grigoriev I.V."/>
            <person name="Hibbett D.S."/>
            <person name="Martin F."/>
        </authorList>
    </citation>
    <scope>NUCLEOTIDE SEQUENCE [LARGE SCALE GENOMIC DNA]</scope>
    <source>
        <strain evidence="3">Zn</strain>
    </source>
</reference>
<dbReference type="NCBIfam" id="TIGR03833">
    <property type="entry name" value="YwbE family protein"/>
    <property type="match status" value="1"/>
</dbReference>
<dbReference type="OrthoDB" id="20105at2759"/>
<accession>A0A0C3HIS1</accession>
<reference evidence="2 3" key="1">
    <citation type="submission" date="2014-04" db="EMBL/GenBank/DDBJ databases">
        <authorList>
            <consortium name="DOE Joint Genome Institute"/>
            <person name="Kuo A."/>
            <person name="Martino E."/>
            <person name="Perotto S."/>
            <person name="Kohler A."/>
            <person name="Nagy L.G."/>
            <person name="Floudas D."/>
            <person name="Copeland A."/>
            <person name="Barry K.W."/>
            <person name="Cichocki N."/>
            <person name="Veneault-Fourrey C."/>
            <person name="LaButti K."/>
            <person name="Lindquist E.A."/>
            <person name="Lipzen A."/>
            <person name="Lundell T."/>
            <person name="Morin E."/>
            <person name="Murat C."/>
            <person name="Sun H."/>
            <person name="Tunlid A."/>
            <person name="Henrissat B."/>
            <person name="Grigoriev I.V."/>
            <person name="Hibbett D.S."/>
            <person name="Martin F."/>
            <person name="Nordberg H.P."/>
            <person name="Cantor M.N."/>
            <person name="Hua S.X."/>
        </authorList>
    </citation>
    <scope>NUCLEOTIDE SEQUENCE [LARGE SCALE GENOMIC DNA]</scope>
    <source>
        <strain evidence="2 3">Zn</strain>
    </source>
</reference>